<comment type="caution">
    <text evidence="11">The sequence shown here is derived from an EMBL/GenBank/DDBJ whole genome shotgun (WGS) entry which is preliminary data.</text>
</comment>
<protein>
    <recommendedName>
        <fullName evidence="8">Citrate synthase</fullName>
    </recommendedName>
</protein>
<dbReference type="PIRSF" id="PIRSF001369">
    <property type="entry name" value="Citrate_synth"/>
    <property type="match status" value="1"/>
</dbReference>
<dbReference type="GO" id="GO:0005737">
    <property type="term" value="C:cytoplasm"/>
    <property type="evidence" value="ECO:0007669"/>
    <property type="project" value="InterPro"/>
</dbReference>
<accession>A0A1T0CP25</accession>
<comment type="similarity">
    <text evidence="3 8 10">Belongs to the citrate synthase family.</text>
</comment>
<dbReference type="RefSeq" id="WP_078318401.1">
    <property type="nucleotide sequence ID" value="NZ_MUYV01000011.1"/>
</dbReference>
<keyword evidence="5 8" id="KW-0808">Transferase</keyword>
<dbReference type="GO" id="GO:0019679">
    <property type="term" value="P:propionate metabolic process, methylcitrate cycle"/>
    <property type="evidence" value="ECO:0007669"/>
    <property type="project" value="TreeGrafter"/>
</dbReference>
<evidence type="ECO:0000313" key="12">
    <source>
        <dbReference type="Proteomes" id="UP000190683"/>
    </source>
</evidence>
<dbReference type="PANTHER" id="PTHR11739:SF25">
    <property type="entry name" value="CITRATE SYNTHASE-RELATED PROTEIN DDB_G0287281"/>
    <property type="match status" value="1"/>
</dbReference>
<dbReference type="UniPathway" id="UPA00223">
    <property type="reaction ID" value="UER00717"/>
</dbReference>
<organism evidence="11 12">
    <name type="scientific">Moraxella porci DSM 25326</name>
    <dbReference type="NCBI Taxonomy" id="573983"/>
    <lineage>
        <taxon>Bacteria</taxon>
        <taxon>Pseudomonadati</taxon>
        <taxon>Pseudomonadota</taxon>
        <taxon>Gammaproteobacteria</taxon>
        <taxon>Moraxellales</taxon>
        <taxon>Moraxellaceae</taxon>
        <taxon>Moraxella</taxon>
    </lineage>
</organism>
<keyword evidence="4" id="KW-0816">Tricarboxylic acid cycle</keyword>
<dbReference type="GO" id="GO:0006099">
    <property type="term" value="P:tricarboxylic acid cycle"/>
    <property type="evidence" value="ECO:0007669"/>
    <property type="project" value="UniProtKB-UniPathway"/>
</dbReference>
<comment type="pathway">
    <text evidence="2">Organic acid metabolism; propanoate degradation.</text>
</comment>
<dbReference type="FunFam" id="1.10.230.10:FF:000003">
    <property type="entry name" value="Citrate synthase"/>
    <property type="match status" value="1"/>
</dbReference>
<feature type="active site" evidence="9">
    <location>
        <position position="320"/>
    </location>
</feature>
<comment type="pathway">
    <text evidence="1">Carbohydrate metabolism; tricarboxylic acid cycle; isocitrate from oxaloacetate: step 1/2.</text>
</comment>
<dbReference type="NCBIfam" id="NF009006">
    <property type="entry name" value="PRK12351.1"/>
    <property type="match status" value="1"/>
</dbReference>
<dbReference type="InterPro" id="IPR002020">
    <property type="entry name" value="Citrate_synthase"/>
</dbReference>
<evidence type="ECO:0000256" key="6">
    <source>
        <dbReference type="ARBA" id="ARBA00049052"/>
    </source>
</evidence>
<comment type="catalytic activity">
    <reaction evidence="7">
        <text>oxaloacetate + acetyl-CoA + H2O = citrate + CoA + H(+)</text>
        <dbReference type="Rhea" id="RHEA:16845"/>
        <dbReference type="ChEBI" id="CHEBI:15377"/>
        <dbReference type="ChEBI" id="CHEBI:15378"/>
        <dbReference type="ChEBI" id="CHEBI:16452"/>
        <dbReference type="ChEBI" id="CHEBI:16947"/>
        <dbReference type="ChEBI" id="CHEBI:57287"/>
        <dbReference type="ChEBI" id="CHEBI:57288"/>
        <dbReference type="EC" id="2.3.3.16"/>
    </reaction>
</comment>
<dbReference type="NCBIfam" id="TIGR01800">
    <property type="entry name" value="cit_synth_II"/>
    <property type="match status" value="1"/>
</dbReference>
<dbReference type="InterPro" id="IPR016142">
    <property type="entry name" value="Citrate_synth-like_lrg_a-sub"/>
</dbReference>
<evidence type="ECO:0000256" key="3">
    <source>
        <dbReference type="ARBA" id="ARBA00010566"/>
    </source>
</evidence>
<dbReference type="GO" id="GO:0036440">
    <property type="term" value="F:citrate synthase activity"/>
    <property type="evidence" value="ECO:0007669"/>
    <property type="project" value="UniProtKB-EC"/>
</dbReference>
<evidence type="ECO:0000256" key="2">
    <source>
        <dbReference type="ARBA" id="ARBA00005026"/>
    </source>
</evidence>
<dbReference type="InterPro" id="IPR024176">
    <property type="entry name" value="Citrate_synthase_bac-typ"/>
</dbReference>
<evidence type="ECO:0000313" key="11">
    <source>
        <dbReference type="EMBL" id="OOS24086.1"/>
    </source>
</evidence>
<dbReference type="InterPro" id="IPR019810">
    <property type="entry name" value="Citrate_synthase_AS"/>
</dbReference>
<evidence type="ECO:0000256" key="9">
    <source>
        <dbReference type="PIRSR" id="PIRSR001369-1"/>
    </source>
</evidence>
<evidence type="ECO:0000256" key="4">
    <source>
        <dbReference type="ARBA" id="ARBA00022532"/>
    </source>
</evidence>
<dbReference type="InterPro" id="IPR011278">
    <property type="entry name" value="2-MeCitrate/Citrate_synth_II"/>
</dbReference>
<keyword evidence="12" id="KW-1185">Reference proteome</keyword>
<dbReference type="STRING" id="573983.B0681_09060"/>
<evidence type="ECO:0000256" key="5">
    <source>
        <dbReference type="ARBA" id="ARBA00022679"/>
    </source>
</evidence>
<reference evidence="11 12" key="1">
    <citation type="submission" date="2017-02" db="EMBL/GenBank/DDBJ databases">
        <title>Draft genome sequence of Moraxella porci CCUG 54912T type strain.</title>
        <authorList>
            <person name="Salva-Serra F."/>
            <person name="Engstrom-Jakobsson H."/>
            <person name="Thorell K."/>
            <person name="Jaen-Luchoro D."/>
            <person name="Gonzales-Siles L."/>
            <person name="Karlsson R."/>
            <person name="Yazdan S."/>
            <person name="Boulund F."/>
            <person name="Johnning A."/>
            <person name="Engstrand L."/>
            <person name="Kristiansson E."/>
            <person name="Moore E."/>
        </authorList>
    </citation>
    <scope>NUCLEOTIDE SEQUENCE [LARGE SCALE GENOMIC DNA]</scope>
    <source>
        <strain evidence="11 12">CCUG 54912</strain>
    </source>
</reference>
<dbReference type="PROSITE" id="PS00480">
    <property type="entry name" value="CITRATE_SYNTHASE"/>
    <property type="match status" value="1"/>
</dbReference>
<dbReference type="PANTHER" id="PTHR11739">
    <property type="entry name" value="CITRATE SYNTHASE"/>
    <property type="match status" value="1"/>
</dbReference>
<dbReference type="AlphaFoldDB" id="A0A1T0CP25"/>
<proteinExistence type="inferred from homology"/>
<dbReference type="GO" id="GO:0050440">
    <property type="term" value="F:2-methylcitrate synthase activity"/>
    <property type="evidence" value="ECO:0007669"/>
    <property type="project" value="UniProtKB-EC"/>
</dbReference>
<dbReference type="EMBL" id="MUYV01000011">
    <property type="protein sequence ID" value="OOS24086.1"/>
    <property type="molecule type" value="Genomic_DNA"/>
</dbReference>
<dbReference type="Proteomes" id="UP000190683">
    <property type="component" value="Unassembled WGS sequence"/>
</dbReference>
<name>A0A1T0CP25_9GAMM</name>
<feature type="active site" evidence="9">
    <location>
        <position position="269"/>
    </location>
</feature>
<gene>
    <name evidence="11" type="ORF">B0681_09060</name>
</gene>
<dbReference type="PRINTS" id="PR00143">
    <property type="entry name" value="CITRTSNTHASE"/>
</dbReference>
<dbReference type="Pfam" id="PF00285">
    <property type="entry name" value="Citrate_synt"/>
    <property type="match status" value="1"/>
</dbReference>
<evidence type="ECO:0000256" key="8">
    <source>
        <dbReference type="PIRNR" id="PIRNR001369"/>
    </source>
</evidence>
<evidence type="ECO:0000256" key="1">
    <source>
        <dbReference type="ARBA" id="ARBA00004751"/>
    </source>
</evidence>
<dbReference type="SUPFAM" id="SSF48256">
    <property type="entry name" value="Citrate synthase"/>
    <property type="match status" value="1"/>
</dbReference>
<dbReference type="Gene3D" id="1.10.230.10">
    <property type="entry name" value="Cytochrome P450-Terp, domain 2"/>
    <property type="match status" value="1"/>
</dbReference>
<sequence length="383" mass="42516">MADTTPTTPKPKKSVALSGVAAGNTALCTVGRSGNDLSYRGYDILDLAKHCEFEEVAHLLIHGHLPNQFELAAYKKKLKAYRNLPMRVRHVLENLPAHTHPMDVMRTGVSALGCTLPERESQPASEARDIADRLIACLGSILLYWFQYTQNGKTIDLESDEDSIGGHFLHLLHGKRPTEAQIKAMHISLILYAEHEFNASTFTARVIAGTGSDIYSAISGAIGALKGPKHGGANEVAYDIQKRYRSADEAEADIRERIGRKEIVIGFGHPVYTVSDPRNVVIKEVARELSQESGDMLLFDVAERLETLMWNEKKMFPNLDWFSAVSYQKLGVPTAMFTPLFVIARTTGWSAHIIEQRQDGKIIRPSANYTGPDDLAFVPMDER</sequence>
<dbReference type="InterPro" id="IPR016143">
    <property type="entry name" value="Citrate_synth-like_sm_a-sub"/>
</dbReference>
<evidence type="ECO:0000256" key="10">
    <source>
        <dbReference type="RuleBase" id="RU003406"/>
    </source>
</evidence>
<evidence type="ECO:0000256" key="7">
    <source>
        <dbReference type="ARBA" id="ARBA00049288"/>
    </source>
</evidence>
<dbReference type="Gene3D" id="1.10.580.10">
    <property type="entry name" value="Citrate Synthase, domain 1"/>
    <property type="match status" value="1"/>
</dbReference>
<dbReference type="InterPro" id="IPR036969">
    <property type="entry name" value="Citrate_synthase_sf"/>
</dbReference>
<dbReference type="GO" id="GO:0005975">
    <property type="term" value="P:carbohydrate metabolic process"/>
    <property type="evidence" value="ECO:0007669"/>
    <property type="project" value="TreeGrafter"/>
</dbReference>
<comment type="catalytic activity">
    <reaction evidence="6">
        <text>propanoyl-CoA + oxaloacetate + H2O = (2S,3S)-2-methylcitrate + CoA + H(+)</text>
        <dbReference type="Rhea" id="RHEA:23780"/>
        <dbReference type="ChEBI" id="CHEBI:15377"/>
        <dbReference type="ChEBI" id="CHEBI:15378"/>
        <dbReference type="ChEBI" id="CHEBI:16452"/>
        <dbReference type="ChEBI" id="CHEBI:57287"/>
        <dbReference type="ChEBI" id="CHEBI:57392"/>
        <dbReference type="ChEBI" id="CHEBI:58853"/>
        <dbReference type="EC" id="2.3.3.5"/>
    </reaction>
</comment>